<reference evidence="1 2" key="2">
    <citation type="submission" date="2019-08" db="EMBL/GenBank/DDBJ databases">
        <title>Jejuicoccus antrihumi gen. nov., sp. nov., a new member of the family Dermacoccaceae isolated from a cave.</title>
        <authorList>
            <person name="Schumann P."/>
            <person name="Kim I.S."/>
        </authorList>
    </citation>
    <scope>NUCLEOTIDE SEQUENCE [LARGE SCALE GENOMIC DNA]</scope>
    <source>
        <strain evidence="1 2">C5-26</strain>
    </source>
</reference>
<evidence type="ECO:0000313" key="2">
    <source>
        <dbReference type="Proteomes" id="UP000320244"/>
    </source>
</evidence>
<dbReference type="AlphaFoldDB" id="A0A563DS18"/>
<organism evidence="1 2">
    <name type="scientific">Leekyejoonella antrihumi</name>
    <dbReference type="NCBI Taxonomy" id="1660198"/>
    <lineage>
        <taxon>Bacteria</taxon>
        <taxon>Bacillati</taxon>
        <taxon>Actinomycetota</taxon>
        <taxon>Actinomycetes</taxon>
        <taxon>Micrococcales</taxon>
        <taxon>Dermacoccaceae</taxon>
        <taxon>Leekyejoonella</taxon>
    </lineage>
</organism>
<dbReference type="Proteomes" id="UP000320244">
    <property type="component" value="Unassembled WGS sequence"/>
</dbReference>
<sequence>MLLAAGAGRRMGLPKALMCGRDGTSWLARSVHVLHNGGC</sequence>
<dbReference type="Gene3D" id="3.90.550.10">
    <property type="entry name" value="Spore Coat Polysaccharide Biosynthesis Protein SpsA, Chain A"/>
    <property type="match status" value="1"/>
</dbReference>
<dbReference type="OrthoDB" id="4427994at2"/>
<keyword evidence="2" id="KW-1185">Reference proteome</keyword>
<comment type="caution">
    <text evidence="1">The sequence shown here is derived from an EMBL/GenBank/DDBJ whole genome shotgun (WGS) entry which is preliminary data.</text>
</comment>
<protein>
    <recommendedName>
        <fullName evidence="3">MobA-like NTP transferase domain-containing protein</fullName>
    </recommendedName>
</protein>
<dbReference type="EMBL" id="VCQV01000049">
    <property type="protein sequence ID" value="TWP33047.1"/>
    <property type="molecule type" value="Genomic_DNA"/>
</dbReference>
<evidence type="ECO:0000313" key="1">
    <source>
        <dbReference type="EMBL" id="TWP33047.1"/>
    </source>
</evidence>
<evidence type="ECO:0008006" key="3">
    <source>
        <dbReference type="Google" id="ProtNLM"/>
    </source>
</evidence>
<dbReference type="InterPro" id="IPR029044">
    <property type="entry name" value="Nucleotide-diphossugar_trans"/>
</dbReference>
<gene>
    <name evidence="1" type="ORF">FGL98_22435</name>
</gene>
<proteinExistence type="predicted"/>
<reference evidence="1 2" key="1">
    <citation type="submission" date="2019-05" db="EMBL/GenBank/DDBJ databases">
        <authorList>
            <person name="Lee S.D."/>
        </authorList>
    </citation>
    <scope>NUCLEOTIDE SEQUENCE [LARGE SCALE GENOMIC DNA]</scope>
    <source>
        <strain evidence="1 2">C5-26</strain>
    </source>
</reference>
<name>A0A563DS18_9MICO</name>
<accession>A0A563DS18</accession>